<sequence length="379" mass="41734">MSVHWLRRREVTMLDLVDFGANPHAREFGDFGICRVRYGKARKGSPLKPRSVLTVWDWTTDILQQWTTEVRPLMPEAGSPALWPSERGGRITVSTINKRLTTRLTFKPGVVITQQRRLALLRRFAVDKHADVGTRTAACLLLLYAQPLSRIQHLTTNHVTSHDGELLIHLGDPPAPVPEPFATLLRQLAAAAGPPPALLFPGRLAGQPIAYQTLHNRLRNLGFPITEARVAALRQLVLQAPAPVVADALGFHQTTATRQVSNAGGTWSQYAAGDTRRHPDPGPVGEPATVEYAPLPVVQVRSDAAPPRWASHVRAERCQLAWALDRGSELWLSARSPRSPHPARCSPPRSAWPRSAPIEFGWPAAESTDRPVPRPNSGK</sequence>
<organism evidence="3 4">
    <name type="scientific">Micromonospora kangleipakensis</name>
    <dbReference type="NCBI Taxonomy" id="1077942"/>
    <lineage>
        <taxon>Bacteria</taxon>
        <taxon>Bacillati</taxon>
        <taxon>Actinomycetota</taxon>
        <taxon>Actinomycetes</taxon>
        <taxon>Micromonosporales</taxon>
        <taxon>Micromonosporaceae</taxon>
        <taxon>Micromonospora</taxon>
    </lineage>
</organism>
<dbReference type="GO" id="GO:0003677">
    <property type="term" value="F:DNA binding"/>
    <property type="evidence" value="ECO:0007669"/>
    <property type="project" value="InterPro"/>
</dbReference>
<dbReference type="InterPro" id="IPR011010">
    <property type="entry name" value="DNA_brk_join_enz"/>
</dbReference>
<reference evidence="3 4" key="1">
    <citation type="submission" date="2019-02" db="EMBL/GenBank/DDBJ databases">
        <title>Sequencing the genomes of 1000 actinobacteria strains.</title>
        <authorList>
            <person name="Klenk H.-P."/>
        </authorList>
    </citation>
    <scope>NUCLEOTIDE SEQUENCE [LARGE SCALE GENOMIC DNA]</scope>
    <source>
        <strain evidence="3 4">DSM 45612</strain>
    </source>
</reference>
<dbReference type="InterPro" id="IPR013762">
    <property type="entry name" value="Integrase-like_cat_sf"/>
</dbReference>
<gene>
    <name evidence="3" type="ORF">EV384_5559</name>
</gene>
<feature type="region of interest" description="Disordered" evidence="2">
    <location>
        <begin position="333"/>
        <end position="379"/>
    </location>
</feature>
<evidence type="ECO:0000256" key="1">
    <source>
        <dbReference type="ARBA" id="ARBA00023172"/>
    </source>
</evidence>
<evidence type="ECO:0000313" key="3">
    <source>
        <dbReference type="EMBL" id="RZU76857.1"/>
    </source>
</evidence>
<name>A0A4Q8BFW1_9ACTN</name>
<keyword evidence="1" id="KW-0233">DNA recombination</keyword>
<feature type="compositionally biased region" description="Low complexity" evidence="2">
    <location>
        <begin position="342"/>
        <end position="357"/>
    </location>
</feature>
<evidence type="ECO:0000256" key="2">
    <source>
        <dbReference type="SAM" id="MobiDB-lite"/>
    </source>
</evidence>
<dbReference type="EMBL" id="SHLD01000001">
    <property type="protein sequence ID" value="RZU76857.1"/>
    <property type="molecule type" value="Genomic_DNA"/>
</dbReference>
<dbReference type="SUPFAM" id="SSF56349">
    <property type="entry name" value="DNA breaking-rejoining enzymes"/>
    <property type="match status" value="1"/>
</dbReference>
<accession>A0A4Q8BFW1</accession>
<dbReference type="GO" id="GO:0015074">
    <property type="term" value="P:DNA integration"/>
    <property type="evidence" value="ECO:0007669"/>
    <property type="project" value="InterPro"/>
</dbReference>
<evidence type="ECO:0000313" key="4">
    <source>
        <dbReference type="Proteomes" id="UP000294114"/>
    </source>
</evidence>
<dbReference type="Proteomes" id="UP000294114">
    <property type="component" value="Unassembled WGS sequence"/>
</dbReference>
<dbReference type="AlphaFoldDB" id="A0A4Q8BFW1"/>
<keyword evidence="4" id="KW-1185">Reference proteome</keyword>
<proteinExistence type="predicted"/>
<dbReference type="Gene3D" id="1.10.443.10">
    <property type="entry name" value="Intergrase catalytic core"/>
    <property type="match status" value="1"/>
</dbReference>
<protein>
    <submittedName>
        <fullName evidence="3">Uncharacterized protein</fullName>
    </submittedName>
</protein>
<comment type="caution">
    <text evidence="3">The sequence shown here is derived from an EMBL/GenBank/DDBJ whole genome shotgun (WGS) entry which is preliminary data.</text>
</comment>
<dbReference type="GO" id="GO:0006310">
    <property type="term" value="P:DNA recombination"/>
    <property type="evidence" value="ECO:0007669"/>
    <property type="project" value="UniProtKB-KW"/>
</dbReference>